<sequence length="131" mass="14445">MDTNIVESDIRVKRSAYRQHSIDFKRMVVAQSFAAETSVSRVSRAHNVNANQVFAWRKLFRAGAYDIALDQQVKLVPVRLSDPMPVSVQPLSASPAVANGVVILEVGKARLRLEGLVDSAMLALVMERLLA</sequence>
<keyword evidence="2" id="KW-1185">Reference proteome</keyword>
<dbReference type="RefSeq" id="WP_168056236.1">
    <property type="nucleotide sequence ID" value="NZ_JAAOZT010000009.1"/>
</dbReference>
<accession>A0A840RTS7</accession>
<proteinExistence type="predicted"/>
<dbReference type="EMBL" id="JACHHQ010000003">
    <property type="protein sequence ID" value="MBB5199869.1"/>
    <property type="molecule type" value="Genomic_DNA"/>
</dbReference>
<comment type="caution">
    <text evidence="1">The sequence shown here is derived from an EMBL/GenBank/DDBJ whole genome shotgun (WGS) entry which is preliminary data.</text>
</comment>
<dbReference type="SUPFAM" id="SSF48295">
    <property type="entry name" value="TrpR-like"/>
    <property type="match status" value="1"/>
</dbReference>
<dbReference type="Pfam" id="PF01527">
    <property type="entry name" value="HTH_Tnp_1"/>
    <property type="match status" value="1"/>
</dbReference>
<evidence type="ECO:0000313" key="2">
    <source>
        <dbReference type="Proteomes" id="UP000571084"/>
    </source>
</evidence>
<reference evidence="1 2" key="1">
    <citation type="submission" date="2020-08" db="EMBL/GenBank/DDBJ databases">
        <title>Genomic Encyclopedia of Type Strains, Phase IV (KMG-IV): sequencing the most valuable type-strain genomes for metagenomic binning, comparative biology and taxonomic classification.</title>
        <authorList>
            <person name="Goeker M."/>
        </authorList>
    </citation>
    <scope>NUCLEOTIDE SEQUENCE [LARGE SCALE GENOMIC DNA]</scope>
    <source>
        <strain evidence="1 2">DSM 23240</strain>
    </source>
</reference>
<name>A0A840RTS7_9BURK</name>
<dbReference type="PANTHER" id="PTHR37936">
    <property type="entry name" value="TRANSPOSASE INSC FOR INSERTION ELEMENT IS2A-RELATED"/>
    <property type="match status" value="1"/>
</dbReference>
<evidence type="ECO:0000313" key="1">
    <source>
        <dbReference type="EMBL" id="MBB5199869.1"/>
    </source>
</evidence>
<dbReference type="PANTHER" id="PTHR37936:SF3">
    <property type="entry name" value="TRANSPOSASE INSC FOR INSERTION ELEMENT IS2A-RELATED"/>
    <property type="match status" value="1"/>
</dbReference>
<organism evidence="1 2">
    <name type="scientific">Glaciimonas immobilis</name>
    <dbReference type="NCBI Taxonomy" id="728004"/>
    <lineage>
        <taxon>Bacteria</taxon>
        <taxon>Pseudomonadati</taxon>
        <taxon>Pseudomonadota</taxon>
        <taxon>Betaproteobacteria</taxon>
        <taxon>Burkholderiales</taxon>
        <taxon>Oxalobacteraceae</taxon>
        <taxon>Glaciimonas</taxon>
    </lineage>
</organism>
<dbReference type="GO" id="GO:0004803">
    <property type="term" value="F:transposase activity"/>
    <property type="evidence" value="ECO:0007669"/>
    <property type="project" value="InterPro"/>
</dbReference>
<protein>
    <submittedName>
        <fullName evidence="1">Transposase</fullName>
    </submittedName>
</protein>
<dbReference type="NCBIfam" id="NF047595">
    <property type="entry name" value="IS66_ISRel24_TnpA"/>
    <property type="match status" value="1"/>
</dbReference>
<dbReference type="InterPro" id="IPR002514">
    <property type="entry name" value="Transposase_8"/>
</dbReference>
<gene>
    <name evidence="1" type="ORF">HNR39_001701</name>
</gene>
<dbReference type="GO" id="GO:0006313">
    <property type="term" value="P:DNA transposition"/>
    <property type="evidence" value="ECO:0007669"/>
    <property type="project" value="InterPro"/>
</dbReference>
<dbReference type="Proteomes" id="UP000571084">
    <property type="component" value="Unassembled WGS sequence"/>
</dbReference>
<dbReference type="AlphaFoldDB" id="A0A840RTS7"/>
<dbReference type="GO" id="GO:0043565">
    <property type="term" value="F:sequence-specific DNA binding"/>
    <property type="evidence" value="ECO:0007669"/>
    <property type="project" value="InterPro"/>
</dbReference>
<dbReference type="InterPro" id="IPR010921">
    <property type="entry name" value="Trp_repressor/repl_initiator"/>
</dbReference>